<gene>
    <name evidence="6" type="ORF">PPSIR1_15760</name>
</gene>
<evidence type="ECO:0000256" key="3">
    <source>
        <dbReference type="SAM" id="Phobius"/>
    </source>
</evidence>
<feature type="domain" description="Multidrug resistance protein MdtA-like barrel-sandwich hybrid" evidence="4">
    <location>
        <begin position="79"/>
        <end position="250"/>
    </location>
</feature>
<organism evidence="6 7">
    <name type="scientific">Plesiocystis pacifica SIR-1</name>
    <dbReference type="NCBI Taxonomy" id="391625"/>
    <lineage>
        <taxon>Bacteria</taxon>
        <taxon>Pseudomonadati</taxon>
        <taxon>Myxococcota</taxon>
        <taxon>Polyangia</taxon>
        <taxon>Nannocystales</taxon>
        <taxon>Nannocystaceae</taxon>
        <taxon>Plesiocystis</taxon>
    </lineage>
</organism>
<dbReference type="PANTHER" id="PTHR30469">
    <property type="entry name" value="MULTIDRUG RESISTANCE PROTEIN MDTA"/>
    <property type="match status" value="1"/>
</dbReference>
<keyword evidence="1" id="KW-0813">Transport</keyword>
<dbReference type="Gene3D" id="2.40.50.100">
    <property type="match status" value="1"/>
</dbReference>
<evidence type="ECO:0000256" key="2">
    <source>
        <dbReference type="SAM" id="MobiDB-lite"/>
    </source>
</evidence>
<keyword evidence="3" id="KW-0812">Transmembrane</keyword>
<sequence length="516" mass="55279">MQRSDSPLIRATTLAGLTALGVGLYLWLSQTQQRPRTESKRDRGQSVRVIEVRETEAVPRVTGYGEVAAARSWEGVAAVGGTIVGMDPNLQVGRLMRAGTLLFEIDPEELELEKRRTQASAKAVKAQIHEIEVREKSTKASLEIEEKALALVNRDLERTQLLYRQGSASLSEVEAAESAVLSAEKSVLALNNTLAELPAERRILAAQLEEVNAGVTGAELELTRTKIVAPFTMRVTELHVTTGQTVSGSQVLVVGEGLDTLEVTARLPIGGIDPLLPARPEPPPRPLEDRALAGRDSPAEDRSLGDEPQPPPSPADGVEGTGPVTSGQTRGAQGRRRGGWISSIAEHVHPTVHLRTAGIEASWPARFGRFAGVDSQTRTSGVVVEIDHELRRSGSRHVHLSSGMHVSVEFIGEPKPGCLALPTEAVHEGRVYVVDEDDRLEIREVEIGWSQESFVCVAEGIAVGERVTVSEVAPAVDGMRVAPRVDAFESSRLAELVAGPAPSSGERAASNPGEAQ</sequence>
<dbReference type="GO" id="GO:1990281">
    <property type="term" value="C:efflux pump complex"/>
    <property type="evidence" value="ECO:0007669"/>
    <property type="project" value="TreeGrafter"/>
</dbReference>
<feature type="compositionally biased region" description="Basic and acidic residues" evidence="2">
    <location>
        <begin position="286"/>
        <end position="305"/>
    </location>
</feature>
<dbReference type="RefSeq" id="WP_006975168.1">
    <property type="nucleotide sequence ID" value="NZ_ABCS01000084.1"/>
</dbReference>
<protein>
    <submittedName>
        <fullName evidence="6">Efflux transporter, RND family, MFP subunit</fullName>
    </submittedName>
</protein>
<feature type="region of interest" description="Disordered" evidence="2">
    <location>
        <begin position="270"/>
        <end position="337"/>
    </location>
</feature>
<dbReference type="InterPro" id="IPR058625">
    <property type="entry name" value="MdtA-like_BSH"/>
</dbReference>
<dbReference type="Gene3D" id="1.10.287.470">
    <property type="entry name" value="Helix hairpin bin"/>
    <property type="match status" value="1"/>
</dbReference>
<name>A6GEM8_9BACT</name>
<evidence type="ECO:0000313" key="6">
    <source>
        <dbReference type="EMBL" id="EDM75674.1"/>
    </source>
</evidence>
<dbReference type="SUPFAM" id="SSF111369">
    <property type="entry name" value="HlyD-like secretion proteins"/>
    <property type="match status" value="1"/>
</dbReference>
<dbReference type="Pfam" id="PF25967">
    <property type="entry name" value="RND-MFP_C"/>
    <property type="match status" value="1"/>
</dbReference>
<evidence type="ECO:0000313" key="7">
    <source>
        <dbReference type="Proteomes" id="UP000005801"/>
    </source>
</evidence>
<accession>A6GEM8</accession>
<dbReference type="STRING" id="391625.PPSIR1_15760"/>
<evidence type="ECO:0000259" key="4">
    <source>
        <dbReference type="Pfam" id="PF25917"/>
    </source>
</evidence>
<dbReference type="InterPro" id="IPR058627">
    <property type="entry name" value="MdtA-like_C"/>
</dbReference>
<dbReference type="PANTHER" id="PTHR30469:SF33">
    <property type="entry name" value="SLR1207 PROTEIN"/>
    <property type="match status" value="1"/>
</dbReference>
<evidence type="ECO:0000259" key="5">
    <source>
        <dbReference type="Pfam" id="PF25967"/>
    </source>
</evidence>
<keyword evidence="3" id="KW-0472">Membrane</keyword>
<dbReference type="Pfam" id="PF25917">
    <property type="entry name" value="BSH_RND"/>
    <property type="match status" value="1"/>
</dbReference>
<dbReference type="OrthoDB" id="9783047at2"/>
<dbReference type="eggNOG" id="COG0845">
    <property type="taxonomic scope" value="Bacteria"/>
</dbReference>
<feature type="domain" description="Multidrug resistance protein MdtA-like C-terminal permuted SH3" evidence="5">
    <location>
        <begin position="428"/>
        <end position="472"/>
    </location>
</feature>
<comment type="caution">
    <text evidence="6">The sequence shown here is derived from an EMBL/GenBank/DDBJ whole genome shotgun (WGS) entry which is preliminary data.</text>
</comment>
<dbReference type="Gene3D" id="2.40.420.20">
    <property type="match status" value="1"/>
</dbReference>
<proteinExistence type="predicted"/>
<dbReference type="Gene3D" id="2.40.30.170">
    <property type="match status" value="1"/>
</dbReference>
<feature type="region of interest" description="Disordered" evidence="2">
    <location>
        <begin position="496"/>
        <end position="516"/>
    </location>
</feature>
<keyword evidence="3" id="KW-1133">Transmembrane helix</keyword>
<keyword evidence="7" id="KW-1185">Reference proteome</keyword>
<evidence type="ECO:0000256" key="1">
    <source>
        <dbReference type="ARBA" id="ARBA00022448"/>
    </source>
</evidence>
<dbReference type="AlphaFoldDB" id="A6GEM8"/>
<reference evidence="6 7" key="1">
    <citation type="submission" date="2007-06" db="EMBL/GenBank/DDBJ databases">
        <authorList>
            <person name="Shimkets L."/>
            <person name="Ferriera S."/>
            <person name="Johnson J."/>
            <person name="Kravitz S."/>
            <person name="Beeson K."/>
            <person name="Sutton G."/>
            <person name="Rogers Y.-H."/>
            <person name="Friedman R."/>
            <person name="Frazier M."/>
            <person name="Venter J.C."/>
        </authorList>
    </citation>
    <scope>NUCLEOTIDE SEQUENCE [LARGE SCALE GENOMIC DNA]</scope>
    <source>
        <strain evidence="6 7">SIR-1</strain>
    </source>
</reference>
<dbReference type="Proteomes" id="UP000005801">
    <property type="component" value="Unassembled WGS sequence"/>
</dbReference>
<dbReference type="EMBL" id="ABCS01000084">
    <property type="protein sequence ID" value="EDM75674.1"/>
    <property type="molecule type" value="Genomic_DNA"/>
</dbReference>
<dbReference type="GO" id="GO:0015562">
    <property type="term" value="F:efflux transmembrane transporter activity"/>
    <property type="evidence" value="ECO:0007669"/>
    <property type="project" value="TreeGrafter"/>
</dbReference>
<feature type="transmembrane region" description="Helical" evidence="3">
    <location>
        <begin position="7"/>
        <end position="28"/>
    </location>
</feature>